<gene>
    <name evidence="2" type="ORF">COU02_00035</name>
</gene>
<evidence type="ECO:0000313" key="2">
    <source>
        <dbReference type="EMBL" id="PIR91540.1"/>
    </source>
</evidence>
<evidence type="ECO:0000313" key="3">
    <source>
        <dbReference type="Proteomes" id="UP000230882"/>
    </source>
</evidence>
<organism evidence="2 3">
    <name type="scientific">bacterium (Candidatus Gribaldobacteria) CG10_big_fil_rev_8_21_14_0_10_37_46</name>
    <dbReference type="NCBI Taxonomy" id="2014276"/>
    <lineage>
        <taxon>Bacteria</taxon>
        <taxon>Candidatus Gribaldobacteria</taxon>
    </lineage>
</organism>
<dbReference type="EMBL" id="PFAU01000002">
    <property type="protein sequence ID" value="PIR91540.1"/>
    <property type="molecule type" value="Genomic_DNA"/>
</dbReference>
<feature type="region of interest" description="Disordered" evidence="1">
    <location>
        <begin position="1"/>
        <end position="29"/>
    </location>
</feature>
<name>A0A2H0UZL8_9BACT</name>
<protein>
    <submittedName>
        <fullName evidence="2">Uncharacterized protein</fullName>
    </submittedName>
</protein>
<proteinExistence type="predicted"/>
<sequence length="126" mass="14353">MPYLEKKELQKIGTGKTPTKTPSPKVEKKDMSILEGKPYIPVRGRGGAVEKIKKGPAYTAFSGKKYSPREMEALAKKTLEKAGSYYQRGERSSVLKMLKQKLSDPKVSWKEKGEIKNQIKYFEKRL</sequence>
<feature type="compositionally biased region" description="Low complexity" evidence="1">
    <location>
        <begin position="11"/>
        <end position="24"/>
    </location>
</feature>
<dbReference type="AlphaFoldDB" id="A0A2H0UZL8"/>
<accession>A0A2H0UZL8</accession>
<dbReference type="Proteomes" id="UP000230882">
    <property type="component" value="Unassembled WGS sequence"/>
</dbReference>
<comment type="caution">
    <text evidence="2">The sequence shown here is derived from an EMBL/GenBank/DDBJ whole genome shotgun (WGS) entry which is preliminary data.</text>
</comment>
<reference evidence="3" key="1">
    <citation type="submission" date="2017-09" db="EMBL/GenBank/DDBJ databases">
        <title>Depth-based differentiation of microbial function through sediment-hosted aquifers and enrichment of novel symbionts in the deep terrestrial subsurface.</title>
        <authorList>
            <person name="Probst A.J."/>
            <person name="Ladd B."/>
            <person name="Jarett J.K."/>
            <person name="Geller-Mcgrath D.E."/>
            <person name="Sieber C.M.K."/>
            <person name="Emerson J.B."/>
            <person name="Anantharaman K."/>
            <person name="Thomas B.C."/>
            <person name="Malmstrom R."/>
            <person name="Stieglmeier M."/>
            <person name="Klingl A."/>
            <person name="Woyke T."/>
            <person name="Ryan C.M."/>
            <person name="Banfield J.F."/>
        </authorList>
    </citation>
    <scope>NUCLEOTIDE SEQUENCE [LARGE SCALE GENOMIC DNA]</scope>
</reference>
<feature type="compositionally biased region" description="Basic and acidic residues" evidence="1">
    <location>
        <begin position="1"/>
        <end position="10"/>
    </location>
</feature>
<evidence type="ECO:0000256" key="1">
    <source>
        <dbReference type="SAM" id="MobiDB-lite"/>
    </source>
</evidence>